<reference evidence="1 2" key="1">
    <citation type="journal article" date="2018" name="Sci. Rep.">
        <title>Extensive genomic diversity among Mycobacterium marinum strains revealed by whole genome sequencing.</title>
        <authorList>
            <person name="Das S."/>
            <person name="Pettersson B.M."/>
            <person name="Behra P.R."/>
            <person name="Mallick A."/>
            <person name="Cheramie M."/>
            <person name="Ramesh M."/>
            <person name="Shirreff L."/>
            <person name="DuCote T."/>
            <person name="Dasgupta S."/>
            <person name="Ennis D.G."/>
            <person name="Kirsebom L.A."/>
        </authorList>
    </citation>
    <scope>NUCLEOTIDE SEQUENCE [LARGE SCALE GENOMIC DNA]</scope>
    <source>
        <strain evidence="1 2">Davis1</strain>
    </source>
</reference>
<protein>
    <submittedName>
        <fullName evidence="1">Uncharacterized protein</fullName>
    </submittedName>
</protein>
<name>A0A3E2N3D6_MYCMR</name>
<proteinExistence type="predicted"/>
<gene>
    <name evidence="1" type="ORF">DAVIS_00006</name>
</gene>
<accession>A0A3E2N3D6</accession>
<sequence length="46" mass="5090">MANTLGANPVRDVQPIRLKRRPTGATALSADDLHDLLVRLRADDYC</sequence>
<dbReference type="EMBL" id="PEDF01000004">
    <property type="protein sequence ID" value="RFZ48385.1"/>
    <property type="molecule type" value="Genomic_DNA"/>
</dbReference>
<evidence type="ECO:0000313" key="2">
    <source>
        <dbReference type="Proteomes" id="UP000257451"/>
    </source>
</evidence>
<comment type="caution">
    <text evidence="1">The sequence shown here is derived from an EMBL/GenBank/DDBJ whole genome shotgun (WGS) entry which is preliminary data.</text>
</comment>
<dbReference type="Proteomes" id="UP000257451">
    <property type="component" value="Unassembled WGS sequence"/>
</dbReference>
<organism evidence="1 2">
    <name type="scientific">Mycobacterium marinum</name>
    <dbReference type="NCBI Taxonomy" id="1781"/>
    <lineage>
        <taxon>Bacteria</taxon>
        <taxon>Bacillati</taxon>
        <taxon>Actinomycetota</taxon>
        <taxon>Actinomycetes</taxon>
        <taxon>Mycobacteriales</taxon>
        <taxon>Mycobacteriaceae</taxon>
        <taxon>Mycobacterium</taxon>
        <taxon>Mycobacterium ulcerans group</taxon>
    </lineage>
</organism>
<dbReference type="AlphaFoldDB" id="A0A3E2N3D6"/>
<evidence type="ECO:0000313" key="1">
    <source>
        <dbReference type="EMBL" id="RFZ48385.1"/>
    </source>
</evidence>
<dbReference type="RefSeq" id="WP_243703118.1">
    <property type="nucleotide sequence ID" value="NZ_BQLC01000372.1"/>
</dbReference>